<dbReference type="Pfam" id="PF07978">
    <property type="entry name" value="NIPSNAP"/>
    <property type="match status" value="2"/>
</dbReference>
<dbReference type="InterPro" id="IPR051557">
    <property type="entry name" value="NipSnap_domain"/>
</dbReference>
<name>A0A173VAF9_EUBRA</name>
<dbReference type="InterPro" id="IPR012577">
    <property type="entry name" value="NIPSNAP"/>
</dbReference>
<reference evidence="3 4" key="1">
    <citation type="submission" date="2015-09" db="EMBL/GenBank/DDBJ databases">
        <authorList>
            <consortium name="Pathogen Informatics"/>
        </authorList>
    </citation>
    <scope>NUCLEOTIDE SEQUENCE [LARGE SCALE GENOMIC DNA]</scope>
    <source>
        <strain evidence="3 4">2789STDY5608891</strain>
    </source>
</reference>
<feature type="domain" description="NIPSNAP" evidence="2">
    <location>
        <begin position="4"/>
        <end position="102"/>
    </location>
</feature>
<dbReference type="SUPFAM" id="SSF54909">
    <property type="entry name" value="Dimeric alpha+beta barrel"/>
    <property type="match status" value="2"/>
</dbReference>
<dbReference type="Proteomes" id="UP000095492">
    <property type="component" value="Unassembled WGS sequence"/>
</dbReference>
<gene>
    <name evidence="3" type="ORF">ERS852448_02616</name>
</gene>
<organism evidence="3 4">
    <name type="scientific">Eubacterium ramulus</name>
    <dbReference type="NCBI Taxonomy" id="39490"/>
    <lineage>
        <taxon>Bacteria</taxon>
        <taxon>Bacillati</taxon>
        <taxon>Bacillota</taxon>
        <taxon>Clostridia</taxon>
        <taxon>Eubacteriales</taxon>
        <taxon>Eubacteriaceae</taxon>
        <taxon>Eubacterium</taxon>
    </lineage>
</organism>
<dbReference type="AlphaFoldDB" id="A0A173VAF9"/>
<comment type="similarity">
    <text evidence="1">Belongs to the NipSnap family.</text>
</comment>
<evidence type="ECO:0000313" key="3">
    <source>
        <dbReference type="EMBL" id="CUN23145.1"/>
    </source>
</evidence>
<feature type="domain" description="NIPSNAP" evidence="2">
    <location>
        <begin position="124"/>
        <end position="222"/>
    </location>
</feature>
<proteinExistence type="inferred from homology"/>
<evidence type="ECO:0000313" key="4">
    <source>
        <dbReference type="Proteomes" id="UP000095492"/>
    </source>
</evidence>
<dbReference type="Gene3D" id="3.30.70.100">
    <property type="match status" value="2"/>
</dbReference>
<dbReference type="RefSeq" id="WP_055290889.1">
    <property type="nucleotide sequence ID" value="NZ_CYYA01000023.1"/>
</dbReference>
<dbReference type="OrthoDB" id="8905985at2"/>
<dbReference type="EMBL" id="CYYA01000023">
    <property type="protein sequence ID" value="CUN23145.1"/>
    <property type="molecule type" value="Genomic_DNA"/>
</dbReference>
<accession>A0A173VAF9</accession>
<dbReference type="PANTHER" id="PTHR21017">
    <property type="entry name" value="NIPSNAP-RELATED"/>
    <property type="match status" value="1"/>
</dbReference>
<dbReference type="InterPro" id="IPR011008">
    <property type="entry name" value="Dimeric_a/b-barrel"/>
</dbReference>
<protein>
    <submittedName>
        <fullName evidence="3">NIPSNAP</fullName>
    </submittedName>
</protein>
<evidence type="ECO:0000256" key="1">
    <source>
        <dbReference type="ARBA" id="ARBA00005291"/>
    </source>
</evidence>
<dbReference type="STRING" id="39490.ERS852448_02616"/>
<sequence length="224" mass="26520">MIIEIRHYTYYPSEFRPFLKYYEEEGFSITSRHLGETVGIMTGISGIANRTFQFFAYKSYEHRLECRKGFLQDPVKQNFTSVADKAIIQQESILIEPTKFSPLFGEKSEKPLMKKEDGSLRYFDLTTFHVKPGRRQEVLELLEKKMLPLYKKYLSYEVGYFTKHYGETDAVLAMWGFDSEQQRMDQMKELENDPEYQKEITKLYALINGRESQMLQPTTYSPLR</sequence>
<dbReference type="PANTHER" id="PTHR21017:SF17">
    <property type="entry name" value="PROTEIN NIPSNAP"/>
    <property type="match status" value="1"/>
</dbReference>
<evidence type="ECO:0000259" key="2">
    <source>
        <dbReference type="Pfam" id="PF07978"/>
    </source>
</evidence>